<dbReference type="EMBL" id="KZ819188">
    <property type="protein sequence ID" value="PWZ03623.1"/>
    <property type="molecule type" value="Genomic_DNA"/>
</dbReference>
<keyword evidence="5" id="KW-1185">Reference proteome</keyword>
<sequence>MSDVLVYSGPGVSNSALHHTLKTLRCLLSTYDVKTVDARTLALDPWQKGTSLIVIPGGRDLPYVSELSRPYHRDLDGTSSSTTHRADQRIRDFVEQGGAFLGICAGAYYASAHCSFELGTAMQVDGARPALQFFPGTCRGTVYPGFVYESDKGARIIDIERRLATSPSRWRCHYNGGGAFMSADKYASAGVEVLAAYIEIQPDELTLDIDLSDEASKRPQTTSPPPRPNYAGEAAAVLCSPGRGKALLFGTHPEFPLLPSSTPVANAENDPRLQADRDEQERQLVEHEKQRLRWLVQLFADRLGLRAELPAWAAHVTAGATTGSTATEEAEPKLLPIFAAAVDTEESALDEMVQQMAKEKSSSPAGHLAPTATASKPLAELTKASVRDSNDTLHFLPATTESVQAAIEVCRSADYTAYSKPIVPPLTPTPSDGPAPTDRVGEVEVDLDSVPKYVLVSSRDSFSGKLQLPNPDSLPHWSIEEYARYLAHFRELNASRESAGEPGHWTSWKAPFDPFNPFGSSVAAGFASQPARFGSPMLYSQMVTSTQTLLDKNFRWLSSLPVGTTFFATQQMSGRGRGGNRWISPKGCLQFSTVFRVPVTMAAKTVFLQYLSGLAVVEGVRLALGDSSSARAVGQQVRLKWPNDVYAEVPAVEDGRAKTATFDLNGKRYAKLGGILVNSQFSGGNEFVLVSGCGVNCLNPRPTTSVSDLVQMHNQRVQSDEIEGETLEQVSQEKLAGAILSTFDSIWKVFLQRGGDFRPFVAKYRDIWLHSDQETTLTSDALRSEGTGDEERVRIVGISSDHGLLQAVPLTSNVTSSDANAWGDANNSQSYRIIQLQPDGNSFDMLQNLVKRKT</sequence>
<protein>
    <recommendedName>
        <fullName evidence="3">BPL/LPL catalytic domain-containing protein</fullName>
    </recommendedName>
</protein>
<dbReference type="GO" id="GO:0005737">
    <property type="term" value="C:cytoplasm"/>
    <property type="evidence" value="ECO:0007669"/>
    <property type="project" value="TreeGrafter"/>
</dbReference>
<dbReference type="Gene3D" id="3.30.930.10">
    <property type="entry name" value="Bira Bifunctional Protein, Domain 2"/>
    <property type="match status" value="1"/>
</dbReference>
<gene>
    <name evidence="4" type="ORF">BCV70DRAFT_20461</name>
</gene>
<dbReference type="Pfam" id="PF03099">
    <property type="entry name" value="BPL_LplA_LipB"/>
    <property type="match status" value="1"/>
</dbReference>
<comment type="similarity">
    <text evidence="1">Belongs to the biotin--protein ligase family.</text>
</comment>
<accession>A0A317Y0N0</accession>
<dbReference type="SUPFAM" id="SSF55681">
    <property type="entry name" value="Class II aaRS and biotin synthetases"/>
    <property type="match status" value="1"/>
</dbReference>
<dbReference type="Proteomes" id="UP000246740">
    <property type="component" value="Unassembled WGS sequence"/>
</dbReference>
<dbReference type="InterPro" id="IPR029062">
    <property type="entry name" value="Class_I_gatase-like"/>
</dbReference>
<evidence type="ECO:0000256" key="2">
    <source>
        <dbReference type="ARBA" id="ARBA00022598"/>
    </source>
</evidence>
<feature type="domain" description="BPL/LPL catalytic" evidence="3">
    <location>
        <begin position="522"/>
        <end position="751"/>
    </location>
</feature>
<name>A0A317Y0N0_9BASI</name>
<dbReference type="InterPro" id="IPR045864">
    <property type="entry name" value="aa-tRNA-synth_II/BPL/LPL"/>
</dbReference>
<organism evidence="4 5">
    <name type="scientific">Testicularia cyperi</name>
    <dbReference type="NCBI Taxonomy" id="1882483"/>
    <lineage>
        <taxon>Eukaryota</taxon>
        <taxon>Fungi</taxon>
        <taxon>Dikarya</taxon>
        <taxon>Basidiomycota</taxon>
        <taxon>Ustilaginomycotina</taxon>
        <taxon>Ustilaginomycetes</taxon>
        <taxon>Ustilaginales</taxon>
        <taxon>Anthracoideaceae</taxon>
        <taxon>Testicularia</taxon>
    </lineage>
</organism>
<keyword evidence="2" id="KW-0436">Ligase</keyword>
<evidence type="ECO:0000256" key="1">
    <source>
        <dbReference type="ARBA" id="ARBA00009934"/>
    </source>
</evidence>
<dbReference type="FunCoup" id="A0A317Y0N0">
    <property type="interactions" value="301"/>
</dbReference>
<dbReference type="STRING" id="1882483.A0A317Y0N0"/>
<dbReference type="InterPro" id="IPR004408">
    <property type="entry name" value="Biotin_CoA_COase_ligase"/>
</dbReference>
<dbReference type="CDD" id="cd16442">
    <property type="entry name" value="BPL"/>
    <property type="match status" value="1"/>
</dbReference>
<dbReference type="InParanoid" id="A0A317Y0N0"/>
<evidence type="ECO:0000313" key="4">
    <source>
        <dbReference type="EMBL" id="PWZ03623.1"/>
    </source>
</evidence>
<dbReference type="GO" id="GO:0004077">
    <property type="term" value="F:biotin--[biotin carboxyl-carrier protein] ligase activity"/>
    <property type="evidence" value="ECO:0007669"/>
    <property type="project" value="InterPro"/>
</dbReference>
<dbReference type="AlphaFoldDB" id="A0A317Y0N0"/>
<evidence type="ECO:0000259" key="3">
    <source>
        <dbReference type="PROSITE" id="PS51733"/>
    </source>
</evidence>
<dbReference type="PANTHER" id="PTHR12835">
    <property type="entry name" value="BIOTIN PROTEIN LIGASE"/>
    <property type="match status" value="1"/>
</dbReference>
<dbReference type="PANTHER" id="PTHR12835:SF5">
    <property type="entry name" value="BIOTIN--PROTEIN LIGASE"/>
    <property type="match status" value="1"/>
</dbReference>
<dbReference type="PROSITE" id="PS51733">
    <property type="entry name" value="BPL_LPL_CATALYTIC"/>
    <property type="match status" value="1"/>
</dbReference>
<proteinExistence type="inferred from homology"/>
<dbReference type="InterPro" id="IPR019197">
    <property type="entry name" value="Biotin-prot_ligase_N"/>
</dbReference>
<reference evidence="4 5" key="1">
    <citation type="journal article" date="2018" name="Mol. Biol. Evol.">
        <title>Broad Genomic Sampling Reveals a Smut Pathogenic Ancestry of the Fungal Clade Ustilaginomycotina.</title>
        <authorList>
            <person name="Kijpornyongpan T."/>
            <person name="Mondo S.J."/>
            <person name="Barry K."/>
            <person name="Sandor L."/>
            <person name="Lee J."/>
            <person name="Lipzen A."/>
            <person name="Pangilinan J."/>
            <person name="LaButti K."/>
            <person name="Hainaut M."/>
            <person name="Henrissat B."/>
            <person name="Grigoriev I.V."/>
            <person name="Spatafora J.W."/>
            <person name="Aime M.C."/>
        </authorList>
    </citation>
    <scope>NUCLEOTIDE SEQUENCE [LARGE SCALE GENOMIC DNA]</scope>
    <source>
        <strain evidence="4 5">MCA 3645</strain>
    </source>
</reference>
<evidence type="ECO:0000313" key="5">
    <source>
        <dbReference type="Proteomes" id="UP000246740"/>
    </source>
</evidence>
<dbReference type="InterPro" id="IPR004143">
    <property type="entry name" value="BPL_LPL_catalytic"/>
</dbReference>
<dbReference type="SUPFAM" id="SSF52317">
    <property type="entry name" value="Class I glutamine amidotransferase-like"/>
    <property type="match status" value="1"/>
</dbReference>
<dbReference type="Pfam" id="PF09825">
    <property type="entry name" value="BPL_N"/>
    <property type="match status" value="1"/>
</dbReference>
<dbReference type="CDD" id="cd03144">
    <property type="entry name" value="GATase1_ScBLP_like"/>
    <property type="match status" value="1"/>
</dbReference>
<dbReference type="OrthoDB" id="10250105at2759"/>